<dbReference type="Proteomes" id="UP000019132">
    <property type="component" value="Unassembled WGS sequence"/>
</dbReference>
<dbReference type="PANTHER" id="PTHR14359">
    <property type="entry name" value="HOMO-OLIGOMERIC FLAVIN CONTAINING CYS DECARBOXYLASE FAMILY"/>
    <property type="match status" value="1"/>
</dbReference>
<dbReference type="GO" id="GO:0015937">
    <property type="term" value="P:coenzyme A biosynthetic process"/>
    <property type="evidence" value="ECO:0007669"/>
    <property type="project" value="UniProtKB-KW"/>
</dbReference>
<dbReference type="EnsemblProtists" id="PYU1_T002256">
    <property type="protein sequence ID" value="PYU1_T002256"/>
    <property type="gene ID" value="PYU1_G002253"/>
</dbReference>
<dbReference type="STRING" id="431595.K3WBB5"/>
<evidence type="ECO:0000313" key="4">
    <source>
        <dbReference type="EnsemblProtists" id="PYU1_T002256"/>
    </source>
</evidence>
<dbReference type="InParanoid" id="K3WBB5"/>
<keyword evidence="5" id="KW-1185">Reference proteome</keyword>
<dbReference type="InterPro" id="IPR003382">
    <property type="entry name" value="Flavoprotein"/>
</dbReference>
<dbReference type="eggNOG" id="KOG0672">
    <property type="taxonomic scope" value="Eukaryota"/>
</dbReference>
<dbReference type="OMA" id="KGLACGD"/>
<dbReference type="VEuPathDB" id="FungiDB:PYU1_G002253"/>
<comment type="similarity">
    <text evidence="2">Belongs to the HFCD (homooligomeric flavin containing Cys decarboxylase) superfamily.</text>
</comment>
<reference evidence="5" key="2">
    <citation type="submission" date="2010-04" db="EMBL/GenBank/DDBJ databases">
        <authorList>
            <person name="Buell R."/>
            <person name="Hamilton J."/>
            <person name="Hostetler J."/>
        </authorList>
    </citation>
    <scope>NUCLEOTIDE SEQUENCE [LARGE SCALE GENOMIC DNA]</scope>
    <source>
        <strain evidence="5">DAOM:BR144</strain>
    </source>
</reference>
<dbReference type="HOGENOM" id="CLU_033319_3_2_1"/>
<keyword evidence="1" id="KW-0173">Coenzyme A biosynthesis</keyword>
<dbReference type="InterPro" id="IPR036551">
    <property type="entry name" value="Flavin_trans-like"/>
</dbReference>
<dbReference type="SUPFAM" id="SSF52507">
    <property type="entry name" value="Homo-oligomeric flavin-containing Cys decarboxylases, HFCD"/>
    <property type="match status" value="1"/>
</dbReference>
<reference evidence="4" key="3">
    <citation type="submission" date="2014-11" db="UniProtKB">
        <authorList>
            <consortium name="EnsemblProtists"/>
        </authorList>
    </citation>
    <scope>IDENTIFICATION</scope>
    <source>
        <strain evidence="4">DAOM BR144</strain>
    </source>
</reference>
<name>K3WBB5_GLOUD</name>
<accession>K3WBB5</accession>
<sequence length="198" mass="22220">MRMEVATPIRKPRILLCASGSVATVKVPELALKLAEFAEVKLVVTKAGDFFLQKVSEYNPSAWGAFTARAEPIEVIRDEHEWDAWRVVGDSVLHIELKDWADVLLLAPMSANTLAKIANGLSDNLLTCIARAWNVRKSFVYAPAMNTDMWDHPVTARHLRTLGEFGYEMIPPVEKMLACGVVGKFSRKGNLSRWARRR</sequence>
<proteinExistence type="inferred from homology"/>
<evidence type="ECO:0000256" key="1">
    <source>
        <dbReference type="ARBA" id="ARBA00022993"/>
    </source>
</evidence>
<dbReference type="FunCoup" id="K3WBB5">
    <property type="interactions" value="193"/>
</dbReference>
<dbReference type="Pfam" id="PF02441">
    <property type="entry name" value="Flavoprotein"/>
    <property type="match status" value="1"/>
</dbReference>
<evidence type="ECO:0000313" key="5">
    <source>
        <dbReference type="Proteomes" id="UP000019132"/>
    </source>
</evidence>
<dbReference type="GO" id="GO:0010181">
    <property type="term" value="F:FMN binding"/>
    <property type="evidence" value="ECO:0007669"/>
    <property type="project" value="TreeGrafter"/>
</dbReference>
<organism evidence="4 5">
    <name type="scientific">Globisporangium ultimum (strain ATCC 200006 / CBS 805.95 / DAOM BR144)</name>
    <name type="common">Pythium ultimum</name>
    <dbReference type="NCBI Taxonomy" id="431595"/>
    <lineage>
        <taxon>Eukaryota</taxon>
        <taxon>Sar</taxon>
        <taxon>Stramenopiles</taxon>
        <taxon>Oomycota</taxon>
        <taxon>Peronosporomycetes</taxon>
        <taxon>Pythiales</taxon>
        <taxon>Pythiaceae</taxon>
        <taxon>Globisporangium</taxon>
    </lineage>
</organism>
<feature type="domain" description="Flavoprotein" evidence="3">
    <location>
        <begin position="13"/>
        <end position="170"/>
    </location>
</feature>
<dbReference type="GO" id="GO:0071513">
    <property type="term" value="C:phosphopantothenoylcysteine decarboxylase complex"/>
    <property type="evidence" value="ECO:0007669"/>
    <property type="project" value="TreeGrafter"/>
</dbReference>
<evidence type="ECO:0000259" key="3">
    <source>
        <dbReference type="Pfam" id="PF02441"/>
    </source>
</evidence>
<dbReference type="AlphaFoldDB" id="K3WBB5"/>
<evidence type="ECO:0000256" key="2">
    <source>
        <dbReference type="ARBA" id="ARBA00038350"/>
    </source>
</evidence>
<protein>
    <recommendedName>
        <fullName evidence="3">Flavoprotein domain-containing protein</fullName>
    </recommendedName>
</protein>
<dbReference type="Gene3D" id="3.40.50.1950">
    <property type="entry name" value="Flavin prenyltransferase-like"/>
    <property type="match status" value="1"/>
</dbReference>
<reference evidence="5" key="1">
    <citation type="journal article" date="2010" name="Genome Biol.">
        <title>Genome sequence of the necrotrophic plant pathogen Pythium ultimum reveals original pathogenicity mechanisms and effector repertoire.</title>
        <authorList>
            <person name="Levesque C.A."/>
            <person name="Brouwer H."/>
            <person name="Cano L."/>
            <person name="Hamilton J.P."/>
            <person name="Holt C."/>
            <person name="Huitema E."/>
            <person name="Raffaele S."/>
            <person name="Robideau G.P."/>
            <person name="Thines M."/>
            <person name="Win J."/>
            <person name="Zerillo M.M."/>
            <person name="Beakes G.W."/>
            <person name="Boore J.L."/>
            <person name="Busam D."/>
            <person name="Dumas B."/>
            <person name="Ferriera S."/>
            <person name="Fuerstenberg S.I."/>
            <person name="Gachon C.M."/>
            <person name="Gaulin E."/>
            <person name="Govers F."/>
            <person name="Grenville-Briggs L."/>
            <person name="Horner N."/>
            <person name="Hostetler J."/>
            <person name="Jiang R.H."/>
            <person name="Johnson J."/>
            <person name="Krajaejun T."/>
            <person name="Lin H."/>
            <person name="Meijer H.J."/>
            <person name="Moore B."/>
            <person name="Morris P."/>
            <person name="Phuntmart V."/>
            <person name="Puiu D."/>
            <person name="Shetty J."/>
            <person name="Stajich J.E."/>
            <person name="Tripathy S."/>
            <person name="Wawra S."/>
            <person name="van West P."/>
            <person name="Whitty B.R."/>
            <person name="Coutinho P.M."/>
            <person name="Henrissat B."/>
            <person name="Martin F."/>
            <person name="Thomas P.D."/>
            <person name="Tyler B.M."/>
            <person name="De Vries R.P."/>
            <person name="Kamoun S."/>
            <person name="Yandell M."/>
            <person name="Tisserat N."/>
            <person name="Buell C.R."/>
        </authorList>
    </citation>
    <scope>NUCLEOTIDE SEQUENCE</scope>
    <source>
        <strain evidence="5">DAOM:BR144</strain>
    </source>
</reference>
<dbReference type="PANTHER" id="PTHR14359:SF6">
    <property type="entry name" value="PHOSPHOPANTOTHENOYLCYSTEINE DECARBOXYLASE"/>
    <property type="match status" value="1"/>
</dbReference>
<dbReference type="GO" id="GO:0004633">
    <property type="term" value="F:phosphopantothenoylcysteine decarboxylase activity"/>
    <property type="evidence" value="ECO:0007669"/>
    <property type="project" value="TreeGrafter"/>
</dbReference>